<protein>
    <submittedName>
        <fullName evidence="3">Uncharacterized protein</fullName>
    </submittedName>
</protein>
<evidence type="ECO:0000256" key="2">
    <source>
        <dbReference type="SAM" id="Phobius"/>
    </source>
</evidence>
<feature type="compositionally biased region" description="Polar residues" evidence="1">
    <location>
        <begin position="228"/>
        <end position="239"/>
    </location>
</feature>
<name>A0A9K3L2F3_9STRA</name>
<keyword evidence="2" id="KW-0472">Membrane</keyword>
<reference evidence="3" key="2">
    <citation type="submission" date="2021-04" db="EMBL/GenBank/DDBJ databases">
        <authorList>
            <person name="Podell S."/>
        </authorList>
    </citation>
    <scope>NUCLEOTIDE SEQUENCE</scope>
    <source>
        <strain evidence="3">Hildebrandi</strain>
    </source>
</reference>
<proteinExistence type="predicted"/>
<evidence type="ECO:0000313" key="4">
    <source>
        <dbReference type="Proteomes" id="UP000693970"/>
    </source>
</evidence>
<feature type="transmembrane region" description="Helical" evidence="2">
    <location>
        <begin position="148"/>
        <end position="168"/>
    </location>
</feature>
<organism evidence="3 4">
    <name type="scientific">Nitzschia inconspicua</name>
    <dbReference type="NCBI Taxonomy" id="303405"/>
    <lineage>
        <taxon>Eukaryota</taxon>
        <taxon>Sar</taxon>
        <taxon>Stramenopiles</taxon>
        <taxon>Ochrophyta</taxon>
        <taxon>Bacillariophyta</taxon>
        <taxon>Bacillariophyceae</taxon>
        <taxon>Bacillariophycidae</taxon>
        <taxon>Bacillariales</taxon>
        <taxon>Bacillariaceae</taxon>
        <taxon>Nitzschia</taxon>
    </lineage>
</organism>
<evidence type="ECO:0000256" key="1">
    <source>
        <dbReference type="SAM" id="MobiDB-lite"/>
    </source>
</evidence>
<keyword evidence="2" id="KW-0812">Transmembrane</keyword>
<evidence type="ECO:0000313" key="3">
    <source>
        <dbReference type="EMBL" id="KAG7353598.1"/>
    </source>
</evidence>
<reference evidence="3" key="1">
    <citation type="journal article" date="2021" name="Sci. Rep.">
        <title>Diploid genomic architecture of Nitzschia inconspicua, an elite biomass production diatom.</title>
        <authorList>
            <person name="Oliver A."/>
            <person name="Podell S."/>
            <person name="Pinowska A."/>
            <person name="Traller J.C."/>
            <person name="Smith S.R."/>
            <person name="McClure R."/>
            <person name="Beliaev A."/>
            <person name="Bohutskyi P."/>
            <person name="Hill E.A."/>
            <person name="Rabines A."/>
            <person name="Zheng H."/>
            <person name="Allen L.Z."/>
            <person name="Kuo A."/>
            <person name="Grigoriev I.V."/>
            <person name="Allen A.E."/>
            <person name="Hazlebeck D."/>
            <person name="Allen E.E."/>
        </authorList>
    </citation>
    <scope>NUCLEOTIDE SEQUENCE</scope>
    <source>
        <strain evidence="3">Hildebrandi</strain>
    </source>
</reference>
<dbReference type="Proteomes" id="UP000693970">
    <property type="component" value="Unassembled WGS sequence"/>
</dbReference>
<sequence>MEDAAIASIVIFQGSFWTFEKKTVNDGFTLYRHKLSRVKLTKTESCFSRKKQKSILNRPLHMSKIPETIIADAAEIDPSEFELVDVDFEGDSGDVESSRSSQPHEGGGDDREGEIKEGEQREKEDQTMLEKLKSSCKTRSPCQQASCVITTSLLVLFLLLIISTLANYDGQEVVIKVRRETATPTLLPTEAPMASSTSSPSSAPTVTLTRFPLEISSLSPSSLPTAPMETTTSEAPTTG</sequence>
<feature type="compositionally biased region" description="Basic and acidic residues" evidence="1">
    <location>
        <begin position="106"/>
        <end position="125"/>
    </location>
</feature>
<accession>A0A9K3L2F3</accession>
<dbReference type="AlphaFoldDB" id="A0A9K3L2F3"/>
<feature type="region of interest" description="Disordered" evidence="1">
    <location>
        <begin position="91"/>
        <end position="125"/>
    </location>
</feature>
<keyword evidence="2" id="KW-1133">Transmembrane helix</keyword>
<dbReference type="EMBL" id="JAGRRH010000016">
    <property type="protein sequence ID" value="KAG7353598.1"/>
    <property type="molecule type" value="Genomic_DNA"/>
</dbReference>
<comment type="caution">
    <text evidence="3">The sequence shown here is derived from an EMBL/GenBank/DDBJ whole genome shotgun (WGS) entry which is preliminary data.</text>
</comment>
<keyword evidence="4" id="KW-1185">Reference proteome</keyword>
<feature type="region of interest" description="Disordered" evidence="1">
    <location>
        <begin position="217"/>
        <end position="239"/>
    </location>
</feature>
<gene>
    <name evidence="3" type="ORF">IV203_002953</name>
</gene>